<accession>A0A4R2BK55</accession>
<protein>
    <submittedName>
        <fullName evidence="1">Uncharacterized protein</fullName>
    </submittedName>
</protein>
<reference evidence="1 2" key="1">
    <citation type="submission" date="2019-03" db="EMBL/GenBank/DDBJ databases">
        <title>Genomic Encyclopedia of Type Strains, Phase IV (KMG-V): Genome sequencing to study the core and pangenomes of soil and plant-associated prokaryotes.</title>
        <authorList>
            <person name="Whitman W."/>
        </authorList>
    </citation>
    <scope>NUCLEOTIDE SEQUENCE [LARGE SCALE GENOMIC DNA]</scope>
    <source>
        <strain evidence="1 2">23C40</strain>
    </source>
</reference>
<comment type="caution">
    <text evidence="1">The sequence shown here is derived from an EMBL/GenBank/DDBJ whole genome shotgun (WGS) entry which is preliminary data.</text>
</comment>
<gene>
    <name evidence="1" type="ORF">EV184_11556</name>
</gene>
<dbReference type="RefSeq" id="WP_132078258.1">
    <property type="nucleotide sequence ID" value="NZ_SLVU01000015.1"/>
</dbReference>
<sequence length="351" mass="39596">MLIYVDATPNELAACSEAEIEELFSELIRASLRGHHLILIDRACCDWALENLTLNNRERAHLSSLRNAFTQRGALRQHAVFQLTVGVGTFGLQRLGKAFQIGHVPLLRGEYLEKAVLLVENADSDGEFLRHVFHAMNRVHPVKDVMFETRHGGGSTIVPCFDTELRSKRIVVCLADSDQIAPCGGYSSTVKALMKTAELQTFVGQLFVTRCREIENHLPIELIAQHNLCPQYPDFFKLRQLIQNQIVINERERVCLFFDAKNGFLGSTIAGKNYPPAVNQWLSDHFGQGADLNTVNIAGLGEALLQQFLRSGQAMRDLARYICSEEWRLVFGGFFEEMIWFFAADRKRAAV</sequence>
<dbReference type="Proteomes" id="UP000295043">
    <property type="component" value="Unassembled WGS sequence"/>
</dbReference>
<evidence type="ECO:0000313" key="1">
    <source>
        <dbReference type="EMBL" id="TCN27598.1"/>
    </source>
</evidence>
<evidence type="ECO:0000313" key="2">
    <source>
        <dbReference type="Proteomes" id="UP000295043"/>
    </source>
</evidence>
<proteinExistence type="predicted"/>
<dbReference type="EMBL" id="SLVU01000015">
    <property type="protein sequence ID" value="TCN27598.1"/>
    <property type="molecule type" value="Genomic_DNA"/>
</dbReference>
<name>A0A4R2BK55_9HYPH</name>
<organism evidence="1 2">
    <name type="scientific">Sinorhizobium americanum</name>
    <dbReference type="NCBI Taxonomy" id="194963"/>
    <lineage>
        <taxon>Bacteria</taxon>
        <taxon>Pseudomonadati</taxon>
        <taxon>Pseudomonadota</taxon>
        <taxon>Alphaproteobacteria</taxon>
        <taxon>Hyphomicrobiales</taxon>
        <taxon>Rhizobiaceae</taxon>
        <taxon>Sinorhizobium/Ensifer group</taxon>
        <taxon>Sinorhizobium</taxon>
    </lineage>
</organism>
<dbReference type="AlphaFoldDB" id="A0A4R2BK55"/>